<feature type="region of interest" description="Disordered" evidence="1">
    <location>
        <begin position="1"/>
        <end position="38"/>
    </location>
</feature>
<evidence type="ECO:0000313" key="3">
    <source>
        <dbReference type="EMBL" id="QEG42867.1"/>
    </source>
</evidence>
<dbReference type="SUPFAM" id="SSF101498">
    <property type="entry name" value="Anti-sigma factor FlgM"/>
    <property type="match status" value="1"/>
</dbReference>
<evidence type="ECO:0000259" key="2">
    <source>
        <dbReference type="Pfam" id="PF04316"/>
    </source>
</evidence>
<evidence type="ECO:0000313" key="4">
    <source>
        <dbReference type="Proteomes" id="UP000325286"/>
    </source>
</evidence>
<evidence type="ECO:0000256" key="1">
    <source>
        <dbReference type="SAM" id="MobiDB-lite"/>
    </source>
</evidence>
<proteinExistence type="predicted"/>
<accession>A0A5B9QUY7</accession>
<name>A0A5B9QUY7_9BACT</name>
<dbReference type="RefSeq" id="WP_068132791.1">
    <property type="nucleotide sequence ID" value="NZ_CP042914.1"/>
</dbReference>
<feature type="compositionally biased region" description="Polar residues" evidence="1">
    <location>
        <begin position="10"/>
        <end position="28"/>
    </location>
</feature>
<protein>
    <submittedName>
        <fullName evidence="3">Anti-sigma-28 factor, FlgM</fullName>
    </submittedName>
</protein>
<dbReference type="Proteomes" id="UP000325286">
    <property type="component" value="Chromosome"/>
</dbReference>
<dbReference type="Pfam" id="PF04316">
    <property type="entry name" value="FlgM"/>
    <property type="match status" value="1"/>
</dbReference>
<reference evidence="3 4" key="1">
    <citation type="submission" date="2019-08" db="EMBL/GenBank/DDBJ databases">
        <title>Deep-cultivation of Planctomycetes and their phenomic and genomic characterization uncovers novel biology.</title>
        <authorList>
            <person name="Wiegand S."/>
            <person name="Jogler M."/>
            <person name="Boedeker C."/>
            <person name="Pinto D."/>
            <person name="Vollmers J."/>
            <person name="Rivas-Marin E."/>
            <person name="Kohn T."/>
            <person name="Peeters S.H."/>
            <person name="Heuer A."/>
            <person name="Rast P."/>
            <person name="Oberbeckmann S."/>
            <person name="Bunk B."/>
            <person name="Jeske O."/>
            <person name="Meyerdierks A."/>
            <person name="Storesund J.E."/>
            <person name="Kallscheuer N."/>
            <person name="Luecker S."/>
            <person name="Lage O.M."/>
            <person name="Pohl T."/>
            <person name="Merkel B.J."/>
            <person name="Hornburger P."/>
            <person name="Mueller R.-W."/>
            <person name="Bruemmer F."/>
            <person name="Labrenz M."/>
            <person name="Spormann A.M."/>
            <person name="Op den Camp H."/>
            <person name="Overmann J."/>
            <person name="Amann R."/>
            <person name="Jetten M.S.M."/>
            <person name="Mascher T."/>
            <person name="Medema M.H."/>
            <person name="Devos D.P."/>
            <person name="Kaster A.-K."/>
            <person name="Ovreas L."/>
            <person name="Rohde M."/>
            <person name="Galperin M.Y."/>
            <person name="Jogler C."/>
        </authorList>
    </citation>
    <scope>NUCLEOTIDE SEQUENCE [LARGE SCALE GENOMIC DNA]</scope>
    <source>
        <strain evidence="3 4">UC8</strain>
    </source>
</reference>
<organism evidence="3 4">
    <name type="scientific">Roseimaritima ulvae</name>
    <dbReference type="NCBI Taxonomy" id="980254"/>
    <lineage>
        <taxon>Bacteria</taxon>
        <taxon>Pseudomonadati</taxon>
        <taxon>Planctomycetota</taxon>
        <taxon>Planctomycetia</taxon>
        <taxon>Pirellulales</taxon>
        <taxon>Pirellulaceae</taxon>
        <taxon>Roseimaritima</taxon>
    </lineage>
</organism>
<feature type="domain" description="Anti-sigma-28 factor FlgM C-terminal" evidence="2">
    <location>
        <begin position="39"/>
        <end position="83"/>
    </location>
</feature>
<dbReference type="KEGG" id="rul:UC8_49090"/>
<dbReference type="OrthoDB" id="280802at2"/>
<dbReference type="AlphaFoldDB" id="A0A5B9QUY7"/>
<dbReference type="InterPro" id="IPR035890">
    <property type="entry name" value="Anti-sigma-28_factor_FlgM_sf"/>
</dbReference>
<gene>
    <name evidence="3" type="ORF">UC8_49090</name>
</gene>
<keyword evidence="4" id="KW-1185">Reference proteome</keyword>
<dbReference type="InterPro" id="IPR031316">
    <property type="entry name" value="FlgM_C"/>
</dbReference>
<dbReference type="EMBL" id="CP042914">
    <property type="protein sequence ID" value="QEG42867.1"/>
    <property type="molecule type" value="Genomic_DNA"/>
</dbReference>
<sequence>MQIIGPIRVSANQATQGNNRISPAQAQPAQGPRSAAPVDQLDLSSAVQQTGGAAPSEAVAGGGEIRLERVAEIRRAIADGSYETPEKLDAAMSRLLDRLA</sequence>